<sequence length="190" mass="20572">MIGVRSAPGDAEVAQSSRACTTLRRLWGGAVRLLYPISSPLTRGTSLSSSLFHQTLLTDRSNDPWFIFSAARGPASCAEEEEEVTVMGHLSRSPSKRMHRLWMGRRGNGPDCDVFPPGPDYDVSPPGPDCEVSTDLDLTVSCLQNSPGPDYDLSPSEPDYDVSPPGPDCDVSPPELHYDVSPEFTCSTLT</sequence>
<dbReference type="Proteomes" id="UP001460270">
    <property type="component" value="Unassembled WGS sequence"/>
</dbReference>
<evidence type="ECO:0000313" key="2">
    <source>
        <dbReference type="EMBL" id="KAK7882278.1"/>
    </source>
</evidence>
<dbReference type="EMBL" id="JBBPFD010000021">
    <property type="protein sequence ID" value="KAK7882278.1"/>
    <property type="molecule type" value="Genomic_DNA"/>
</dbReference>
<keyword evidence="3" id="KW-1185">Reference proteome</keyword>
<gene>
    <name evidence="2" type="ORF">WMY93_028452</name>
</gene>
<protein>
    <submittedName>
        <fullName evidence="2">Uncharacterized protein</fullName>
    </submittedName>
</protein>
<name>A0AAW0MNG7_9GOBI</name>
<evidence type="ECO:0000313" key="3">
    <source>
        <dbReference type="Proteomes" id="UP001460270"/>
    </source>
</evidence>
<feature type="region of interest" description="Disordered" evidence="1">
    <location>
        <begin position="144"/>
        <end position="177"/>
    </location>
</feature>
<proteinExistence type="predicted"/>
<evidence type="ECO:0000256" key="1">
    <source>
        <dbReference type="SAM" id="MobiDB-lite"/>
    </source>
</evidence>
<dbReference type="AlphaFoldDB" id="A0AAW0MNG7"/>
<reference evidence="3" key="1">
    <citation type="submission" date="2024-04" db="EMBL/GenBank/DDBJ databases">
        <title>Salinicola lusitanus LLJ914,a marine bacterium isolated from the Okinawa Trough.</title>
        <authorList>
            <person name="Li J."/>
        </authorList>
    </citation>
    <scope>NUCLEOTIDE SEQUENCE [LARGE SCALE GENOMIC DNA]</scope>
</reference>
<comment type="caution">
    <text evidence="2">The sequence shown here is derived from an EMBL/GenBank/DDBJ whole genome shotgun (WGS) entry which is preliminary data.</text>
</comment>
<organism evidence="2 3">
    <name type="scientific">Mugilogobius chulae</name>
    <name type="common">yellowstripe goby</name>
    <dbReference type="NCBI Taxonomy" id="88201"/>
    <lineage>
        <taxon>Eukaryota</taxon>
        <taxon>Metazoa</taxon>
        <taxon>Chordata</taxon>
        <taxon>Craniata</taxon>
        <taxon>Vertebrata</taxon>
        <taxon>Euteleostomi</taxon>
        <taxon>Actinopterygii</taxon>
        <taxon>Neopterygii</taxon>
        <taxon>Teleostei</taxon>
        <taxon>Neoteleostei</taxon>
        <taxon>Acanthomorphata</taxon>
        <taxon>Gobiaria</taxon>
        <taxon>Gobiiformes</taxon>
        <taxon>Gobioidei</taxon>
        <taxon>Gobiidae</taxon>
        <taxon>Gobionellinae</taxon>
        <taxon>Mugilogobius</taxon>
    </lineage>
</organism>
<accession>A0AAW0MNG7</accession>